<proteinExistence type="predicted"/>
<dbReference type="AlphaFoldDB" id="D2RI42"/>
<dbReference type="EMBL" id="CP001857">
    <property type="protein sequence ID" value="ADB57967.1"/>
    <property type="molecule type" value="Genomic_DNA"/>
</dbReference>
<gene>
    <name evidence="1" type="ordered locus">Arcpr_0906</name>
</gene>
<name>D2RI42_ARCPA</name>
<evidence type="ECO:0000313" key="2">
    <source>
        <dbReference type="Proteomes" id="UP000001901"/>
    </source>
</evidence>
<dbReference type="HOGENOM" id="CLU_2911291_0_0_2"/>
<sequence>MVVVSLEKEKEKKNLFEVEEVVKELKRKEKSLFLQKFCKCYEIEEVVTTLINIKEVYENGI</sequence>
<accession>D2RI42</accession>
<dbReference type="Proteomes" id="UP000001901">
    <property type="component" value="Chromosome"/>
</dbReference>
<organism evidence="1 2">
    <name type="scientific">Archaeoglobus profundus (strain DSM 5631 / JCM 9629 / NBRC 100127 / Av18)</name>
    <dbReference type="NCBI Taxonomy" id="572546"/>
    <lineage>
        <taxon>Archaea</taxon>
        <taxon>Methanobacteriati</taxon>
        <taxon>Methanobacteriota</taxon>
        <taxon>Archaeoglobi</taxon>
        <taxon>Archaeoglobales</taxon>
        <taxon>Archaeoglobaceae</taxon>
        <taxon>Archaeoglobus</taxon>
    </lineage>
</organism>
<dbReference type="PaxDb" id="572546-Arcpr_0906"/>
<keyword evidence="2" id="KW-1185">Reference proteome</keyword>
<protein>
    <submittedName>
        <fullName evidence="1">Uncharacterized protein</fullName>
    </submittedName>
</protein>
<dbReference type="STRING" id="572546.Arcpr_0906"/>
<dbReference type="RefSeq" id="WP_012940303.1">
    <property type="nucleotide sequence ID" value="NC_013741.1"/>
</dbReference>
<reference evidence="1 2" key="1">
    <citation type="journal article" date="2010" name="Stand. Genomic Sci.">
        <title>Complete genome sequence of Archaeoglobus profundus type strain (AV18).</title>
        <authorList>
            <person name="von Jan M."/>
            <person name="Lapidus A."/>
            <person name="Del Rio T.G."/>
            <person name="Copeland A."/>
            <person name="Tice H."/>
            <person name="Cheng J.F."/>
            <person name="Lucas S."/>
            <person name="Chen F."/>
            <person name="Nolan M."/>
            <person name="Goodwin L."/>
            <person name="Han C."/>
            <person name="Pitluck S."/>
            <person name="Liolios K."/>
            <person name="Ivanova N."/>
            <person name="Mavromatis K."/>
            <person name="Ovchinnikova G."/>
            <person name="Chertkov O."/>
            <person name="Pati A."/>
            <person name="Chen A."/>
            <person name="Palaniappan K."/>
            <person name="Land M."/>
            <person name="Hauser L."/>
            <person name="Chang Y.J."/>
            <person name="Jeffries C.D."/>
            <person name="Saunders E."/>
            <person name="Brettin T."/>
            <person name="Detter J.C."/>
            <person name="Chain P."/>
            <person name="Eichinger K."/>
            <person name="Huber H."/>
            <person name="Spring S."/>
            <person name="Rohde M."/>
            <person name="Goker M."/>
            <person name="Wirth R."/>
            <person name="Woyke T."/>
            <person name="Bristow J."/>
            <person name="Eisen J.A."/>
            <person name="Markowitz V."/>
            <person name="Hugenholtz P."/>
            <person name="Kyrpides N.C."/>
            <person name="Klenk H.P."/>
        </authorList>
    </citation>
    <scope>NUCLEOTIDE SEQUENCE [LARGE SCALE GENOMIC DNA]</scope>
    <source>
        <strain evidence="2">DSM 5631 / JCM 9629 / NBRC 100127 / Av18</strain>
    </source>
</reference>
<dbReference type="GeneID" id="8739571"/>
<evidence type="ECO:0000313" key="1">
    <source>
        <dbReference type="EMBL" id="ADB57967.1"/>
    </source>
</evidence>
<dbReference type="KEGG" id="apo:Arcpr_0906"/>